<evidence type="ECO:0000313" key="2">
    <source>
        <dbReference type="EMBL" id="GAA1720029.1"/>
    </source>
</evidence>
<reference evidence="3" key="1">
    <citation type="journal article" date="2019" name="Int. J. Syst. Evol. Microbiol.">
        <title>The Global Catalogue of Microorganisms (GCM) 10K type strain sequencing project: providing services to taxonomists for standard genome sequencing and annotation.</title>
        <authorList>
            <consortium name="The Broad Institute Genomics Platform"/>
            <consortium name="The Broad Institute Genome Sequencing Center for Infectious Disease"/>
            <person name="Wu L."/>
            <person name="Ma J."/>
        </authorList>
    </citation>
    <scope>NUCLEOTIDE SEQUENCE [LARGE SCALE GENOMIC DNA]</scope>
    <source>
        <strain evidence="3">JCM 14718</strain>
    </source>
</reference>
<accession>A0ABP4V980</accession>
<dbReference type="GO" id="GO:0016787">
    <property type="term" value="F:hydrolase activity"/>
    <property type="evidence" value="ECO:0007669"/>
    <property type="project" value="UniProtKB-KW"/>
</dbReference>
<dbReference type="EMBL" id="BAAANY010000044">
    <property type="protein sequence ID" value="GAA1720029.1"/>
    <property type="molecule type" value="Genomic_DNA"/>
</dbReference>
<dbReference type="RefSeq" id="WP_344315232.1">
    <property type="nucleotide sequence ID" value="NZ_BAAANY010000044.1"/>
</dbReference>
<dbReference type="Proteomes" id="UP001500618">
    <property type="component" value="Unassembled WGS sequence"/>
</dbReference>
<dbReference type="InterPro" id="IPR000073">
    <property type="entry name" value="AB_hydrolase_1"/>
</dbReference>
<protein>
    <submittedName>
        <fullName evidence="2">Alpha/beta hydrolase</fullName>
    </submittedName>
</protein>
<feature type="domain" description="AB hydrolase-1" evidence="1">
    <location>
        <begin position="72"/>
        <end position="166"/>
    </location>
</feature>
<dbReference type="SUPFAM" id="SSF53474">
    <property type="entry name" value="alpha/beta-Hydrolases"/>
    <property type="match status" value="1"/>
</dbReference>
<dbReference type="Pfam" id="PF00561">
    <property type="entry name" value="Abhydrolase_1"/>
    <property type="match status" value="1"/>
</dbReference>
<evidence type="ECO:0000313" key="3">
    <source>
        <dbReference type="Proteomes" id="UP001500618"/>
    </source>
</evidence>
<gene>
    <name evidence="2" type="ORF">GCM10009765_80390</name>
</gene>
<keyword evidence="3" id="KW-1185">Reference proteome</keyword>
<dbReference type="PANTHER" id="PTHR36837">
    <property type="entry name" value="POLY(3-HYDROXYALKANOATE) POLYMERASE SUBUNIT PHAC"/>
    <property type="match status" value="1"/>
</dbReference>
<evidence type="ECO:0000259" key="1">
    <source>
        <dbReference type="Pfam" id="PF00561"/>
    </source>
</evidence>
<dbReference type="PANTHER" id="PTHR36837:SF2">
    <property type="entry name" value="POLY(3-HYDROXYALKANOATE) POLYMERASE SUBUNIT PHAC"/>
    <property type="match status" value="1"/>
</dbReference>
<keyword evidence="2" id="KW-0378">Hydrolase</keyword>
<proteinExistence type="predicted"/>
<sequence length="390" mass="42026">MLTTPEQVLKAASNLTAVVTGGGLADTRPVPRMLIDSGPKRSVYRLAPGRGDVPDDAPPVLLIPPLAVPAFCFDLRRGCSMAEHLVDRRRRAYQLDYGSIAFSDRRLGIEHWIDEVLPRAITAVSADADDRPVHLVGWCLGGIFALLVAADRNDLPIASITTIASPIDFTAIPLVAPARPLIDVAGGRAFTALYRVLGGAPSPLVKRVFQLTGFEKYLTKPIAIMTHLDDTEFLAQIEAVDRFTANMAAYPGRTFGQMYHRFFRSNDLADGVLDLEGRLIALADVRVPVQVIAGEGDTIAPKLSVHRVVDVLENSPDVRFDVCPGGHLGVLTGRRARTTTWDVVDGFLDEKSAEKPAVAKKTGAKKAVAKKAVAKKAPVAKKTAAKRTTS</sequence>
<dbReference type="InterPro" id="IPR029058">
    <property type="entry name" value="AB_hydrolase_fold"/>
</dbReference>
<name>A0ABP4V980_9ACTN</name>
<dbReference type="Gene3D" id="3.40.50.1820">
    <property type="entry name" value="alpha/beta hydrolase"/>
    <property type="match status" value="1"/>
</dbReference>
<dbReference type="InterPro" id="IPR051321">
    <property type="entry name" value="PHA/PHB_synthase"/>
</dbReference>
<organism evidence="2 3">
    <name type="scientific">Fodinicola feengrottensis</name>
    <dbReference type="NCBI Taxonomy" id="435914"/>
    <lineage>
        <taxon>Bacteria</taxon>
        <taxon>Bacillati</taxon>
        <taxon>Actinomycetota</taxon>
        <taxon>Actinomycetes</taxon>
        <taxon>Mycobacteriales</taxon>
        <taxon>Fodinicola</taxon>
    </lineage>
</organism>
<comment type="caution">
    <text evidence="2">The sequence shown here is derived from an EMBL/GenBank/DDBJ whole genome shotgun (WGS) entry which is preliminary data.</text>
</comment>